<dbReference type="Pfam" id="PF12698">
    <property type="entry name" value="ABC2_membrane_3"/>
    <property type="match status" value="1"/>
</dbReference>
<proteinExistence type="predicted"/>
<evidence type="ECO:0000313" key="8">
    <source>
        <dbReference type="EMBL" id="CAD7634730.1"/>
    </source>
</evidence>
<dbReference type="EMBL" id="CAJPIZ010015213">
    <property type="protein sequence ID" value="CAG2115160.1"/>
    <property type="molecule type" value="Genomic_DNA"/>
</dbReference>
<evidence type="ECO:0000256" key="6">
    <source>
        <dbReference type="SAM" id="Phobius"/>
    </source>
</evidence>
<feature type="transmembrane region" description="Helical" evidence="6">
    <location>
        <begin position="168"/>
        <end position="187"/>
    </location>
</feature>
<dbReference type="AlphaFoldDB" id="A0A7R9L4G7"/>
<comment type="subcellular location">
    <subcellularLocation>
        <location evidence="1">Cell membrane</location>
        <topology evidence="1">Multi-pass membrane protein</topology>
    </subcellularLocation>
</comment>
<dbReference type="EMBL" id="OC869788">
    <property type="protein sequence ID" value="CAD7634730.1"/>
    <property type="molecule type" value="Genomic_DNA"/>
</dbReference>
<name>A0A7R9L4G7_9ACAR</name>
<dbReference type="OrthoDB" id="10255969at2759"/>
<feature type="domain" description="ABC-2 type transporter transmembrane" evidence="7">
    <location>
        <begin position="10"/>
        <end position="324"/>
    </location>
</feature>
<gene>
    <name evidence="8" type="ORF">OSB1V03_LOCUS15125</name>
</gene>
<evidence type="ECO:0000313" key="9">
    <source>
        <dbReference type="Proteomes" id="UP000759131"/>
    </source>
</evidence>
<keyword evidence="5 6" id="KW-0472">Membrane</keyword>
<keyword evidence="4 6" id="KW-1133">Transmembrane helix</keyword>
<dbReference type="InterPro" id="IPR013525">
    <property type="entry name" value="ABC2_TM"/>
</dbReference>
<dbReference type="InterPro" id="IPR051449">
    <property type="entry name" value="ABC-2_transporter_component"/>
</dbReference>
<feature type="transmembrane region" description="Helical" evidence="6">
    <location>
        <begin position="245"/>
        <end position="266"/>
    </location>
</feature>
<feature type="transmembrane region" description="Helical" evidence="6">
    <location>
        <begin position="272"/>
        <end position="294"/>
    </location>
</feature>
<keyword evidence="3 6" id="KW-0812">Transmembrane</keyword>
<dbReference type="PANTHER" id="PTHR30294">
    <property type="entry name" value="MEMBRANE COMPONENT OF ABC TRANSPORTER YHHJ-RELATED"/>
    <property type="match status" value="1"/>
</dbReference>
<feature type="transmembrane region" description="Helical" evidence="6">
    <location>
        <begin position="207"/>
        <end position="236"/>
    </location>
</feature>
<organism evidence="8">
    <name type="scientific">Medioppia subpectinata</name>
    <dbReference type="NCBI Taxonomy" id="1979941"/>
    <lineage>
        <taxon>Eukaryota</taxon>
        <taxon>Metazoa</taxon>
        <taxon>Ecdysozoa</taxon>
        <taxon>Arthropoda</taxon>
        <taxon>Chelicerata</taxon>
        <taxon>Arachnida</taxon>
        <taxon>Acari</taxon>
        <taxon>Acariformes</taxon>
        <taxon>Sarcoptiformes</taxon>
        <taxon>Oribatida</taxon>
        <taxon>Brachypylina</taxon>
        <taxon>Oppioidea</taxon>
        <taxon>Oppiidae</taxon>
        <taxon>Medioppia</taxon>
    </lineage>
</organism>
<evidence type="ECO:0000259" key="7">
    <source>
        <dbReference type="Pfam" id="PF12698"/>
    </source>
</evidence>
<evidence type="ECO:0000256" key="5">
    <source>
        <dbReference type="ARBA" id="ARBA00023136"/>
    </source>
</evidence>
<dbReference type="Proteomes" id="UP000759131">
    <property type="component" value="Unassembled WGS sequence"/>
</dbReference>
<keyword evidence="9" id="KW-1185">Reference proteome</keyword>
<sequence length="335" mass="38216">MTSLHLVFAQDIRHIPVGVYNSDLTDDQISLSNLILDSINPQNMRISHYPSLDSAVQSVTNGDNYLVFEFRNNFSDSFETRVTDMFDASNDVIKQSLIYLYADLSHPQMYAMMVRYIFNGFNIFTEKLGQIVNNTNIYDQMSAIRVIEVFNGDLSKPLATFMFVGPQLMIFVEFSLGLIVSAFVMISDKSSHIMNRVFAAGVTEYEYMGAHILINVIINLVQVISAMIVVFIVFFVQHSGSYWEIFLFLFMENMAGTFIGLLLAVIFGDPFSVMVCVMGILFPLLYISGIFWPLEAIPHMFRFINYINPVTFPMQSIRNIMARGWTYQHPDCGII</sequence>
<keyword evidence="2" id="KW-1003">Cell membrane</keyword>
<protein>
    <recommendedName>
        <fullName evidence="7">ABC-2 type transporter transmembrane domain-containing protein</fullName>
    </recommendedName>
</protein>
<dbReference type="GO" id="GO:0005886">
    <property type="term" value="C:plasma membrane"/>
    <property type="evidence" value="ECO:0007669"/>
    <property type="project" value="UniProtKB-SubCell"/>
</dbReference>
<evidence type="ECO:0000256" key="4">
    <source>
        <dbReference type="ARBA" id="ARBA00022989"/>
    </source>
</evidence>
<accession>A0A7R9L4G7</accession>
<evidence type="ECO:0000256" key="1">
    <source>
        <dbReference type="ARBA" id="ARBA00004651"/>
    </source>
</evidence>
<feature type="non-terminal residue" evidence="8">
    <location>
        <position position="335"/>
    </location>
</feature>
<reference evidence="8" key="1">
    <citation type="submission" date="2020-11" db="EMBL/GenBank/DDBJ databases">
        <authorList>
            <person name="Tran Van P."/>
        </authorList>
    </citation>
    <scope>NUCLEOTIDE SEQUENCE</scope>
</reference>
<evidence type="ECO:0000256" key="2">
    <source>
        <dbReference type="ARBA" id="ARBA00022475"/>
    </source>
</evidence>
<dbReference type="GO" id="GO:0140359">
    <property type="term" value="F:ABC-type transporter activity"/>
    <property type="evidence" value="ECO:0007669"/>
    <property type="project" value="InterPro"/>
</dbReference>
<dbReference type="PANTHER" id="PTHR30294:SF38">
    <property type="entry name" value="TRANSPORT PERMEASE PROTEIN"/>
    <property type="match status" value="1"/>
</dbReference>
<evidence type="ECO:0000256" key="3">
    <source>
        <dbReference type="ARBA" id="ARBA00022692"/>
    </source>
</evidence>